<keyword evidence="3 6" id="KW-0812">Transmembrane</keyword>
<keyword evidence="4 6" id="KW-1133">Transmembrane helix</keyword>
<dbReference type="InterPro" id="IPR003838">
    <property type="entry name" value="ABC3_permease_C"/>
</dbReference>
<sequence>MLSFSVLFFFHNRKRTYQAILVLSLSLVIYISTTLLVRGYSSNLSGMANIITPSDEYIIIEKEKSLSESRIENQTIDFLYDYAEKTPNIKAIVAYKYAPIIVKGENGRIKETYLRLLNFTYFNSYYPWEYVYSFENPGSDELILGRYLASLLSADKNSIVDVCLPTINFNTSLVISNVITNSDEFELEIIASFSSILNSHFDYFSFIEIKIKEPSTISAIQEDIKEKYPELDVISEKQTQEFIIYGTNDIIQTLNLLQSLFFILMLVSITYSIYTLVKESEKEIFILRSIGATNLNIISLFLLQSLYIGLISAFLALIGGFLLIVSIVSAVTAFSYLPYISVTIYSKLIVIIFGFSIGLSILSGIIPSFLASKIRLLKEDENIV</sequence>
<evidence type="ECO:0000256" key="3">
    <source>
        <dbReference type="ARBA" id="ARBA00022692"/>
    </source>
</evidence>
<dbReference type="PANTHER" id="PTHR30489:SF0">
    <property type="entry name" value="LIPOPROTEIN-RELEASING SYSTEM TRANSMEMBRANE PROTEIN LOLE"/>
    <property type="match status" value="1"/>
</dbReference>
<comment type="subcellular location">
    <subcellularLocation>
        <location evidence="1">Cell membrane</location>
        <topology evidence="1">Multi-pass membrane protein</topology>
    </subcellularLocation>
</comment>
<feature type="transmembrane region" description="Helical" evidence="6">
    <location>
        <begin position="284"/>
        <end position="307"/>
    </location>
</feature>
<evidence type="ECO:0000256" key="6">
    <source>
        <dbReference type="SAM" id="Phobius"/>
    </source>
</evidence>
<dbReference type="EMBL" id="CP084167">
    <property type="protein sequence ID" value="UJG43200.1"/>
    <property type="molecule type" value="Genomic_DNA"/>
</dbReference>
<evidence type="ECO:0000256" key="2">
    <source>
        <dbReference type="ARBA" id="ARBA00022475"/>
    </source>
</evidence>
<dbReference type="AlphaFoldDB" id="A0A9Y1BQK1"/>
<organism evidence="8">
    <name type="scientific">Candidatus Heimdallarchaeum endolithica</name>
    <dbReference type="NCBI Taxonomy" id="2876572"/>
    <lineage>
        <taxon>Archaea</taxon>
        <taxon>Promethearchaeati</taxon>
        <taxon>Candidatus Heimdallarchaeota</taxon>
        <taxon>Candidatus Heimdallarchaeia (ex Rinke et al. 2021) (nom. nud.)</taxon>
        <taxon>Candidatus Heimdallarchaeales</taxon>
        <taxon>Candidatus Heimdallarchaeaceae</taxon>
        <taxon>Candidatus Heimdallarchaeum</taxon>
    </lineage>
</organism>
<protein>
    <submittedName>
        <fullName evidence="8">FtsX-like permease family protein</fullName>
    </submittedName>
</protein>
<keyword evidence="5 6" id="KW-0472">Membrane</keyword>
<accession>A0A9Y1BQK1</accession>
<feature type="transmembrane region" description="Helical" evidence="6">
    <location>
        <begin position="256"/>
        <end position="277"/>
    </location>
</feature>
<evidence type="ECO:0000256" key="1">
    <source>
        <dbReference type="ARBA" id="ARBA00004651"/>
    </source>
</evidence>
<evidence type="ECO:0000313" key="8">
    <source>
        <dbReference type="EMBL" id="UJG43200.1"/>
    </source>
</evidence>
<keyword evidence="2" id="KW-1003">Cell membrane</keyword>
<reference evidence="8" key="1">
    <citation type="journal article" date="2022" name="Nat. Microbiol.">
        <title>Unique mobile elements and scalable gene flow at the prokaryote-eukaryote boundary revealed by circularized Asgard archaea genomes.</title>
        <authorList>
            <person name="Wu F."/>
            <person name="Speth D.R."/>
            <person name="Philosof A."/>
            <person name="Cremiere A."/>
            <person name="Narayanan A."/>
            <person name="Barco R.A."/>
            <person name="Connon S.A."/>
            <person name="Amend J.P."/>
            <person name="Antoshechkin I.A."/>
            <person name="Orphan V.J."/>
        </authorList>
    </citation>
    <scope>NUCLEOTIDE SEQUENCE</scope>
    <source>
        <strain evidence="8">PR6</strain>
    </source>
</reference>
<feature type="transmembrane region" description="Helical" evidence="6">
    <location>
        <begin position="313"/>
        <end position="336"/>
    </location>
</feature>
<feature type="domain" description="ABC3 transporter permease C-terminal" evidence="7">
    <location>
        <begin position="260"/>
        <end position="374"/>
    </location>
</feature>
<dbReference type="GO" id="GO:0044874">
    <property type="term" value="P:lipoprotein localization to outer membrane"/>
    <property type="evidence" value="ECO:0007669"/>
    <property type="project" value="TreeGrafter"/>
</dbReference>
<dbReference type="InterPro" id="IPR051447">
    <property type="entry name" value="Lipoprotein-release_system"/>
</dbReference>
<feature type="transmembrane region" description="Helical" evidence="6">
    <location>
        <begin position="348"/>
        <end position="370"/>
    </location>
</feature>
<dbReference type="Pfam" id="PF02687">
    <property type="entry name" value="FtsX"/>
    <property type="match status" value="1"/>
</dbReference>
<dbReference type="Proteomes" id="UP001200513">
    <property type="component" value="Chromosome"/>
</dbReference>
<feature type="transmembrane region" description="Helical" evidence="6">
    <location>
        <begin position="20"/>
        <end position="40"/>
    </location>
</feature>
<proteinExistence type="predicted"/>
<dbReference type="PANTHER" id="PTHR30489">
    <property type="entry name" value="LIPOPROTEIN-RELEASING SYSTEM TRANSMEMBRANE PROTEIN LOLE"/>
    <property type="match status" value="1"/>
</dbReference>
<dbReference type="GO" id="GO:0098797">
    <property type="term" value="C:plasma membrane protein complex"/>
    <property type="evidence" value="ECO:0007669"/>
    <property type="project" value="TreeGrafter"/>
</dbReference>
<gene>
    <name evidence="8" type="ORF">K9W46_12610</name>
</gene>
<evidence type="ECO:0000256" key="4">
    <source>
        <dbReference type="ARBA" id="ARBA00022989"/>
    </source>
</evidence>
<name>A0A9Y1BQK1_9ARCH</name>
<evidence type="ECO:0000256" key="5">
    <source>
        <dbReference type="ARBA" id="ARBA00023136"/>
    </source>
</evidence>
<evidence type="ECO:0000259" key="7">
    <source>
        <dbReference type="Pfam" id="PF02687"/>
    </source>
</evidence>